<dbReference type="SUPFAM" id="SSF49785">
    <property type="entry name" value="Galactose-binding domain-like"/>
    <property type="match status" value="1"/>
</dbReference>
<dbReference type="InterPro" id="IPR008979">
    <property type="entry name" value="Galactose-bd-like_sf"/>
</dbReference>
<protein>
    <recommendedName>
        <fullName evidence="2">Beta-mannosidase-like galactose-binding domain-containing protein</fullName>
    </recommendedName>
</protein>
<keyword evidence="4" id="KW-1185">Reference proteome</keyword>
<reference evidence="3 4" key="1">
    <citation type="submission" date="2017-08" db="EMBL/GenBank/DDBJ databases">
        <title>The Vibrio qinghaiensis sp.-Q67 is a luminous bacteria isolated firstly from Qinghai lake, Qinghai province, China, which has been proved to be very sensitive to detect environmental and food pollutants. Therefore, complete genome analysis of V. qinghaiensis sp.-Q67 highlights the potential application of this strain on detection of hazards in the contaminated environments.</title>
        <authorList>
            <person name="Gong L."/>
        </authorList>
    </citation>
    <scope>NUCLEOTIDE SEQUENCE [LARGE SCALE GENOMIC DNA]</scope>
    <source>
        <strain evidence="3 4">Q67</strain>
    </source>
</reference>
<keyword evidence="1" id="KW-0378">Hydrolase</keyword>
<dbReference type="InterPro" id="IPR054593">
    <property type="entry name" value="Beta-mannosidase-like_N2"/>
</dbReference>
<accession>A0A223MUY1</accession>
<organism evidence="3 4">
    <name type="scientific">Vibrio qinghaiensis</name>
    <dbReference type="NCBI Taxonomy" id="2025808"/>
    <lineage>
        <taxon>Bacteria</taxon>
        <taxon>Pseudomonadati</taxon>
        <taxon>Pseudomonadota</taxon>
        <taxon>Gammaproteobacteria</taxon>
        <taxon>Vibrionales</taxon>
        <taxon>Vibrionaceae</taxon>
        <taxon>Vibrio</taxon>
    </lineage>
</organism>
<dbReference type="RefSeq" id="WP_094499588.1">
    <property type="nucleotide sequence ID" value="NZ_CAWNHI010000001.1"/>
</dbReference>
<dbReference type="EMBL" id="CP022741">
    <property type="protein sequence ID" value="ASU21378.1"/>
    <property type="molecule type" value="Genomic_DNA"/>
</dbReference>
<feature type="domain" description="Beta-mannosidase-like galactose-binding" evidence="2">
    <location>
        <begin position="41"/>
        <end position="120"/>
    </location>
</feature>
<dbReference type="Gene3D" id="2.60.120.260">
    <property type="entry name" value="Galactose-binding domain-like"/>
    <property type="match status" value="1"/>
</dbReference>
<gene>
    <name evidence="3" type="ORF">CCZ37_01615</name>
</gene>
<evidence type="ECO:0000313" key="4">
    <source>
        <dbReference type="Proteomes" id="UP000215148"/>
    </source>
</evidence>
<dbReference type="KEGG" id="vqi:CCZ37_01615"/>
<dbReference type="Proteomes" id="UP000215148">
    <property type="component" value="Chromosome 1"/>
</dbReference>
<evidence type="ECO:0000313" key="3">
    <source>
        <dbReference type="EMBL" id="ASU21378.1"/>
    </source>
</evidence>
<sequence length="267" mass="30648">MRISLAGFWQLSPLTDLSIPQEDLCFPAPLSQVLPHDMTEAQIAEQEWHLMHDVEVDEAMLSFAAIDLVLEGIDFYAEIRLNGVALFDCDGSQAVYKKDIRPLLQLGRNRFEILFVEQEEEWLLDEPDLPQLCPLGHHAVKKYDERMGIWQEPYLQCIRHVRLEHVTAEQIWHYGGGCEFLVHLHYQTYAPGLVSAVVKFNGMSYQLPIDVRHQHASALFQVEAPKYADLTQLNSNDLYTLSVQLDGQQQSFHIALSEHLCVTHFPI</sequence>
<evidence type="ECO:0000259" key="2">
    <source>
        <dbReference type="Pfam" id="PF22666"/>
    </source>
</evidence>
<name>A0A223MUY1_9VIBR</name>
<dbReference type="AlphaFoldDB" id="A0A223MUY1"/>
<dbReference type="Pfam" id="PF22666">
    <property type="entry name" value="Glyco_hydro_2_N2"/>
    <property type="match status" value="1"/>
</dbReference>
<evidence type="ECO:0000256" key="1">
    <source>
        <dbReference type="ARBA" id="ARBA00022801"/>
    </source>
</evidence>
<dbReference type="GO" id="GO:0004553">
    <property type="term" value="F:hydrolase activity, hydrolyzing O-glycosyl compounds"/>
    <property type="evidence" value="ECO:0007669"/>
    <property type="project" value="UniProtKB-ARBA"/>
</dbReference>
<proteinExistence type="predicted"/>